<dbReference type="RefSeq" id="WP_145098775.1">
    <property type="nucleotide sequence ID" value="NZ_CP036274.1"/>
</dbReference>
<evidence type="ECO:0000313" key="2">
    <source>
        <dbReference type="EMBL" id="QDU31516.1"/>
    </source>
</evidence>
<name>A0A517YMR9_9BACT</name>
<accession>A0A517YMR9</accession>
<dbReference type="OrthoDB" id="267431at2"/>
<dbReference type="AlphaFoldDB" id="A0A517YMR9"/>
<dbReference type="EMBL" id="CP036274">
    <property type="protein sequence ID" value="QDU31516.1"/>
    <property type="molecule type" value="Genomic_DNA"/>
</dbReference>
<keyword evidence="3" id="KW-1185">Reference proteome</keyword>
<proteinExistence type="predicted"/>
<organism evidence="2 3">
    <name type="scientific">Anatilimnocola aggregata</name>
    <dbReference type="NCBI Taxonomy" id="2528021"/>
    <lineage>
        <taxon>Bacteria</taxon>
        <taxon>Pseudomonadati</taxon>
        <taxon>Planctomycetota</taxon>
        <taxon>Planctomycetia</taxon>
        <taxon>Pirellulales</taxon>
        <taxon>Pirellulaceae</taxon>
        <taxon>Anatilimnocola</taxon>
    </lineage>
</organism>
<protein>
    <submittedName>
        <fullName evidence="2">Uncharacterized protein</fullName>
    </submittedName>
</protein>
<dbReference type="KEGG" id="aagg:ETAA8_66750"/>
<feature type="chain" id="PRO_5022220563" evidence="1">
    <location>
        <begin position="25"/>
        <end position="134"/>
    </location>
</feature>
<reference evidence="2 3" key="1">
    <citation type="submission" date="2019-02" db="EMBL/GenBank/DDBJ databases">
        <title>Deep-cultivation of Planctomycetes and their phenomic and genomic characterization uncovers novel biology.</title>
        <authorList>
            <person name="Wiegand S."/>
            <person name="Jogler M."/>
            <person name="Boedeker C."/>
            <person name="Pinto D."/>
            <person name="Vollmers J."/>
            <person name="Rivas-Marin E."/>
            <person name="Kohn T."/>
            <person name="Peeters S.H."/>
            <person name="Heuer A."/>
            <person name="Rast P."/>
            <person name="Oberbeckmann S."/>
            <person name="Bunk B."/>
            <person name="Jeske O."/>
            <person name="Meyerdierks A."/>
            <person name="Storesund J.E."/>
            <person name="Kallscheuer N."/>
            <person name="Luecker S."/>
            <person name="Lage O.M."/>
            <person name="Pohl T."/>
            <person name="Merkel B.J."/>
            <person name="Hornburger P."/>
            <person name="Mueller R.-W."/>
            <person name="Bruemmer F."/>
            <person name="Labrenz M."/>
            <person name="Spormann A.M."/>
            <person name="Op den Camp H."/>
            <person name="Overmann J."/>
            <person name="Amann R."/>
            <person name="Jetten M.S.M."/>
            <person name="Mascher T."/>
            <person name="Medema M.H."/>
            <person name="Devos D.P."/>
            <person name="Kaster A.-K."/>
            <person name="Ovreas L."/>
            <person name="Rohde M."/>
            <person name="Galperin M.Y."/>
            <person name="Jogler C."/>
        </authorList>
    </citation>
    <scope>NUCLEOTIDE SEQUENCE [LARGE SCALE GENOMIC DNA]</scope>
    <source>
        <strain evidence="2 3">ETA_A8</strain>
    </source>
</reference>
<gene>
    <name evidence="2" type="ORF">ETAA8_66750</name>
</gene>
<keyword evidence="1" id="KW-0732">Signal</keyword>
<evidence type="ECO:0000256" key="1">
    <source>
        <dbReference type="SAM" id="SignalP"/>
    </source>
</evidence>
<dbReference type="Proteomes" id="UP000315017">
    <property type="component" value="Chromosome"/>
</dbReference>
<evidence type="ECO:0000313" key="3">
    <source>
        <dbReference type="Proteomes" id="UP000315017"/>
    </source>
</evidence>
<sequence length="134" mass="14400" precursor="true">MIRTFTFVFTVLALATLSSGVAQAQYPYAGDVATWNGWGGYGYGGGWGYLGTRVGFAPQPPYFAIHPPVYYSSQIIRRPYGTSPFAWPATYNPSFGTAPVASQEVAKSDPVFVINPYVQQGEPDNGGGQLPPPK</sequence>
<feature type="signal peptide" evidence="1">
    <location>
        <begin position="1"/>
        <end position="24"/>
    </location>
</feature>